<evidence type="ECO:0000313" key="2">
    <source>
        <dbReference type="Proteomes" id="UP000023152"/>
    </source>
</evidence>
<organism evidence="1 2">
    <name type="scientific">Reticulomyxa filosa</name>
    <dbReference type="NCBI Taxonomy" id="46433"/>
    <lineage>
        <taxon>Eukaryota</taxon>
        <taxon>Sar</taxon>
        <taxon>Rhizaria</taxon>
        <taxon>Retaria</taxon>
        <taxon>Foraminifera</taxon>
        <taxon>Monothalamids</taxon>
        <taxon>Reticulomyxidae</taxon>
        <taxon>Reticulomyxa</taxon>
    </lineage>
</organism>
<dbReference type="Proteomes" id="UP000023152">
    <property type="component" value="Unassembled WGS sequence"/>
</dbReference>
<protein>
    <submittedName>
        <fullName evidence="1">Uncharacterized protein</fullName>
    </submittedName>
</protein>
<dbReference type="EMBL" id="ASPP01017288">
    <property type="protein sequence ID" value="ETO17081.1"/>
    <property type="molecule type" value="Genomic_DNA"/>
</dbReference>
<reference evidence="1 2" key="1">
    <citation type="journal article" date="2013" name="Curr. Biol.">
        <title>The Genome of the Foraminiferan Reticulomyxa filosa.</title>
        <authorList>
            <person name="Glockner G."/>
            <person name="Hulsmann N."/>
            <person name="Schleicher M."/>
            <person name="Noegel A.A."/>
            <person name="Eichinger L."/>
            <person name="Gallinger C."/>
            <person name="Pawlowski J."/>
            <person name="Sierra R."/>
            <person name="Euteneuer U."/>
            <person name="Pillet L."/>
            <person name="Moustafa A."/>
            <person name="Platzer M."/>
            <person name="Groth M."/>
            <person name="Szafranski K."/>
            <person name="Schliwa M."/>
        </authorList>
    </citation>
    <scope>NUCLEOTIDE SEQUENCE [LARGE SCALE GENOMIC DNA]</scope>
</reference>
<comment type="caution">
    <text evidence="1">The sequence shown here is derived from an EMBL/GenBank/DDBJ whole genome shotgun (WGS) entry which is preliminary data.</text>
</comment>
<proteinExistence type="predicted"/>
<name>X6MTT6_RETFI</name>
<gene>
    <name evidence="1" type="ORF">RFI_20252</name>
</gene>
<accession>X6MTT6</accession>
<evidence type="ECO:0000313" key="1">
    <source>
        <dbReference type="EMBL" id="ETO17081.1"/>
    </source>
</evidence>
<sequence>MTSTQKVRPGAASASRPDTLKKFTYKQIQEKVAERWQMPEYYDILMEAAVKEDEDGVLFNLKHPSFQVKKKQKSKKAVPIWKMICDNKPMGKQMKQIKYRNW</sequence>
<dbReference type="AlphaFoldDB" id="X6MTT6"/>
<keyword evidence="2" id="KW-1185">Reference proteome</keyword>